<comment type="caution">
    <text evidence="2">The sequence shown here is derived from an EMBL/GenBank/DDBJ whole genome shotgun (WGS) entry which is preliminary data.</text>
</comment>
<evidence type="ECO:0000313" key="2">
    <source>
        <dbReference type="EMBL" id="MFD1737995.1"/>
    </source>
</evidence>
<feature type="transmembrane region" description="Helical" evidence="1">
    <location>
        <begin position="5"/>
        <end position="23"/>
    </location>
</feature>
<evidence type="ECO:0000313" key="3">
    <source>
        <dbReference type="Proteomes" id="UP001597214"/>
    </source>
</evidence>
<gene>
    <name evidence="2" type="ORF">ACFSCX_15770</name>
</gene>
<protein>
    <recommendedName>
        <fullName evidence="4">DUF4181 domain-containing protein</fullName>
    </recommendedName>
</protein>
<reference evidence="3" key="1">
    <citation type="journal article" date="2019" name="Int. J. Syst. Evol. Microbiol.">
        <title>The Global Catalogue of Microorganisms (GCM) 10K type strain sequencing project: providing services to taxonomists for standard genome sequencing and annotation.</title>
        <authorList>
            <consortium name="The Broad Institute Genomics Platform"/>
            <consortium name="The Broad Institute Genome Sequencing Center for Infectious Disease"/>
            <person name="Wu L."/>
            <person name="Ma J."/>
        </authorList>
    </citation>
    <scope>NUCLEOTIDE SEQUENCE [LARGE SCALE GENOMIC DNA]</scope>
    <source>
        <strain evidence="3">CCUG 49339</strain>
    </source>
</reference>
<evidence type="ECO:0008006" key="4">
    <source>
        <dbReference type="Google" id="ProtNLM"/>
    </source>
</evidence>
<accession>A0ABW4LV33</accession>
<organism evidence="2 3">
    <name type="scientific">Bacillus salitolerans</name>
    <dbReference type="NCBI Taxonomy" id="1437434"/>
    <lineage>
        <taxon>Bacteria</taxon>
        <taxon>Bacillati</taxon>
        <taxon>Bacillota</taxon>
        <taxon>Bacilli</taxon>
        <taxon>Bacillales</taxon>
        <taxon>Bacillaceae</taxon>
        <taxon>Bacillus</taxon>
    </lineage>
</organism>
<keyword evidence="1" id="KW-1133">Transmembrane helix</keyword>
<feature type="transmembrane region" description="Helical" evidence="1">
    <location>
        <begin position="56"/>
        <end position="77"/>
    </location>
</feature>
<evidence type="ECO:0000256" key="1">
    <source>
        <dbReference type="SAM" id="Phobius"/>
    </source>
</evidence>
<dbReference type="EMBL" id="JBHUEM010000028">
    <property type="protein sequence ID" value="MFD1737995.1"/>
    <property type="molecule type" value="Genomic_DNA"/>
</dbReference>
<keyword evidence="1" id="KW-0472">Membrane</keyword>
<keyword evidence="3" id="KW-1185">Reference proteome</keyword>
<name>A0ABW4LV33_9BACI</name>
<dbReference type="Proteomes" id="UP001597214">
    <property type="component" value="Unassembled WGS sequence"/>
</dbReference>
<proteinExistence type="predicted"/>
<keyword evidence="1" id="KW-0812">Transmembrane</keyword>
<sequence>MKKKVISIVVFIVWIAFLQLLFFRYDEKLARQLLSLTIIGMVIRHAIQLYKQKKMYYFIFNVIVVIAFIILFISWYVV</sequence>
<dbReference type="RefSeq" id="WP_377929214.1">
    <property type="nucleotide sequence ID" value="NZ_JBHUEM010000028.1"/>
</dbReference>